<evidence type="ECO:0000313" key="2">
    <source>
        <dbReference type="EMBL" id="HIX74859.1"/>
    </source>
</evidence>
<sequence>MTSNQQTPLEKLQMEKLRLTKACETQEHKLNEHFAYIQENAGSLLLSGLSSILFSSSPNKGKGKSQDSSATDNKESVATPINIGIGDYFSIAKGLAPLLWDIAQPIVASWGIKQVRKWITNKLFKKKVPAKAKESEAMPG</sequence>
<dbReference type="AlphaFoldDB" id="A0A9D1X8H9"/>
<accession>A0A9D1X8H9</accession>
<reference evidence="2" key="2">
    <citation type="submission" date="2021-04" db="EMBL/GenBank/DDBJ databases">
        <authorList>
            <person name="Gilroy R."/>
        </authorList>
    </citation>
    <scope>NUCLEOTIDE SEQUENCE</scope>
    <source>
        <strain evidence="2">ChiGjej6B6-14162</strain>
    </source>
</reference>
<proteinExistence type="predicted"/>
<name>A0A9D1X8H9_9BACT</name>
<evidence type="ECO:0000313" key="3">
    <source>
        <dbReference type="Proteomes" id="UP000886740"/>
    </source>
</evidence>
<reference evidence="2" key="1">
    <citation type="journal article" date="2021" name="PeerJ">
        <title>Extensive microbial diversity within the chicken gut microbiome revealed by metagenomics and culture.</title>
        <authorList>
            <person name="Gilroy R."/>
            <person name="Ravi A."/>
            <person name="Getino M."/>
            <person name="Pursley I."/>
            <person name="Horton D.L."/>
            <person name="Alikhan N.F."/>
            <person name="Baker D."/>
            <person name="Gharbi K."/>
            <person name="Hall N."/>
            <person name="Watson M."/>
            <person name="Adriaenssens E.M."/>
            <person name="Foster-Nyarko E."/>
            <person name="Jarju S."/>
            <person name="Secka A."/>
            <person name="Antonio M."/>
            <person name="Oren A."/>
            <person name="Chaudhuri R.R."/>
            <person name="La Ragione R."/>
            <person name="Hildebrand F."/>
            <person name="Pallen M.J."/>
        </authorList>
    </citation>
    <scope>NUCLEOTIDE SEQUENCE</scope>
    <source>
        <strain evidence="2">ChiGjej6B6-14162</strain>
    </source>
</reference>
<evidence type="ECO:0000256" key="1">
    <source>
        <dbReference type="SAM" id="MobiDB-lite"/>
    </source>
</evidence>
<dbReference type="EMBL" id="DXEL01000051">
    <property type="protein sequence ID" value="HIX74859.1"/>
    <property type="molecule type" value="Genomic_DNA"/>
</dbReference>
<gene>
    <name evidence="2" type="ORF">H9977_07495</name>
</gene>
<dbReference type="Proteomes" id="UP000886740">
    <property type="component" value="Unassembled WGS sequence"/>
</dbReference>
<comment type="caution">
    <text evidence="2">The sequence shown here is derived from an EMBL/GenBank/DDBJ whole genome shotgun (WGS) entry which is preliminary data.</text>
</comment>
<feature type="region of interest" description="Disordered" evidence="1">
    <location>
        <begin position="57"/>
        <end position="76"/>
    </location>
</feature>
<protein>
    <submittedName>
        <fullName evidence="2">Uncharacterized protein</fullName>
    </submittedName>
</protein>
<organism evidence="2 3">
    <name type="scientific">Candidatus Parabacteroides intestinipullorum</name>
    <dbReference type="NCBI Taxonomy" id="2838723"/>
    <lineage>
        <taxon>Bacteria</taxon>
        <taxon>Pseudomonadati</taxon>
        <taxon>Bacteroidota</taxon>
        <taxon>Bacteroidia</taxon>
        <taxon>Bacteroidales</taxon>
        <taxon>Tannerellaceae</taxon>
        <taxon>Parabacteroides</taxon>
    </lineage>
</organism>